<dbReference type="AlphaFoldDB" id="A0AA40CR64"/>
<reference evidence="2" key="1">
    <citation type="submission" date="2023-06" db="EMBL/GenBank/DDBJ databases">
        <title>Genome-scale phylogeny and comparative genomics of the fungal order Sordariales.</title>
        <authorList>
            <consortium name="Lawrence Berkeley National Laboratory"/>
            <person name="Hensen N."/>
            <person name="Bonometti L."/>
            <person name="Westerberg I."/>
            <person name="Brannstrom I.O."/>
            <person name="Guillou S."/>
            <person name="Cros-Aarteil S."/>
            <person name="Calhoun S."/>
            <person name="Haridas S."/>
            <person name="Kuo A."/>
            <person name="Mondo S."/>
            <person name="Pangilinan J."/>
            <person name="Riley R."/>
            <person name="Labutti K."/>
            <person name="Andreopoulos B."/>
            <person name="Lipzen A."/>
            <person name="Chen C."/>
            <person name="Yanf M."/>
            <person name="Daum C."/>
            <person name="Ng V."/>
            <person name="Clum A."/>
            <person name="Steindorff A."/>
            <person name="Ohm R."/>
            <person name="Martin F."/>
            <person name="Silar P."/>
            <person name="Natvig D."/>
            <person name="Lalanne C."/>
            <person name="Gautier V."/>
            <person name="Ament-Velasquez S.L."/>
            <person name="Kruys A."/>
            <person name="Hutchinson M.I."/>
            <person name="Powell A.J."/>
            <person name="Barry K."/>
            <person name="Miller A.N."/>
            <person name="Grigoriev I.V."/>
            <person name="Debuchy R."/>
            <person name="Gladieux P."/>
            <person name="Thoren M.H."/>
            <person name="Johannesson H."/>
        </authorList>
    </citation>
    <scope>NUCLEOTIDE SEQUENCE</scope>
    <source>
        <strain evidence="2">SMH2532-1</strain>
    </source>
</reference>
<proteinExistence type="predicted"/>
<comment type="caution">
    <text evidence="2">The sequence shown here is derived from an EMBL/GenBank/DDBJ whole genome shotgun (WGS) entry which is preliminary data.</text>
</comment>
<evidence type="ECO:0000259" key="1">
    <source>
        <dbReference type="Pfam" id="PF20150"/>
    </source>
</evidence>
<evidence type="ECO:0000313" key="2">
    <source>
        <dbReference type="EMBL" id="KAK0648170.1"/>
    </source>
</evidence>
<dbReference type="EMBL" id="JAULSV010000003">
    <property type="protein sequence ID" value="KAK0648170.1"/>
    <property type="molecule type" value="Genomic_DNA"/>
</dbReference>
<dbReference type="Proteomes" id="UP001174936">
    <property type="component" value="Unassembled WGS sequence"/>
</dbReference>
<protein>
    <recommendedName>
        <fullName evidence="1">2EXR domain-containing protein</fullName>
    </recommendedName>
</protein>
<feature type="domain" description="2EXR" evidence="1">
    <location>
        <begin position="24"/>
        <end position="110"/>
    </location>
</feature>
<organism evidence="2 3">
    <name type="scientific">Cercophora newfieldiana</name>
    <dbReference type="NCBI Taxonomy" id="92897"/>
    <lineage>
        <taxon>Eukaryota</taxon>
        <taxon>Fungi</taxon>
        <taxon>Dikarya</taxon>
        <taxon>Ascomycota</taxon>
        <taxon>Pezizomycotina</taxon>
        <taxon>Sordariomycetes</taxon>
        <taxon>Sordariomycetidae</taxon>
        <taxon>Sordariales</taxon>
        <taxon>Lasiosphaeriaceae</taxon>
        <taxon>Cercophora</taxon>
    </lineage>
</organism>
<evidence type="ECO:0000313" key="3">
    <source>
        <dbReference type="Proteomes" id="UP001174936"/>
    </source>
</evidence>
<keyword evidence="3" id="KW-1185">Reference proteome</keyword>
<dbReference type="InterPro" id="IPR045518">
    <property type="entry name" value="2EXR"/>
</dbReference>
<sequence length="324" mass="36471">MDSTTSPASDPAVRNEAQTFRLMDLPGELRNQIWEDCFWLTLHAPRRFPGYSMRSSHPLYSVLEIPLPPPGSHRAWAVGNMTAFYTRAPKLPAIVLVCRESRAVAMRLIQQEESKFRWDSFVPAFEVSAIIPGISMNTVPEKISGELGGDFVPVLAGHFFMSKASRWHVRPDMGVLQQVLASKDDEIKIWVSDSRETGAFDLAIPSTPLPGEPDAMRYWRQWFRRPVLISIHDAKTWAELNELRNYCNSIGIPGCEDFWEKVGSRSGREEILEQASASLQKIWNIEDERNKAGGGPGLKPLPRIDVLKCLFVSPSGGVRRGIRN</sequence>
<gene>
    <name evidence="2" type="ORF">B0T16DRAFT_388457</name>
</gene>
<name>A0AA40CR64_9PEZI</name>
<accession>A0AA40CR64</accession>
<dbReference type="Pfam" id="PF20150">
    <property type="entry name" value="2EXR"/>
    <property type="match status" value="1"/>
</dbReference>